<name>A0A7W3QJ70_ACTNM</name>
<organism evidence="3 4">
    <name type="scientific">Actinomadura namibiensis</name>
    <dbReference type="NCBI Taxonomy" id="182080"/>
    <lineage>
        <taxon>Bacteria</taxon>
        <taxon>Bacillati</taxon>
        <taxon>Actinomycetota</taxon>
        <taxon>Actinomycetes</taxon>
        <taxon>Streptosporangiales</taxon>
        <taxon>Thermomonosporaceae</taxon>
        <taxon>Actinomadura</taxon>
    </lineage>
</organism>
<evidence type="ECO:0000256" key="2">
    <source>
        <dbReference type="SAM" id="Phobius"/>
    </source>
</evidence>
<keyword evidence="2" id="KW-1133">Transmembrane helix</keyword>
<sequence length="338" mass="35851">MDELTTLRGMRADTPPMTPEAERAARLRLLAASPGPERRRRRAPRVVWRLGAVAALAAGSVVAAAVVRDAGSGAPGRPSPMMPVANVAELGERAARTAESDPGPVAGPRQWTYVRHAYAEPRRYGVGVTGKVATGEFWVDFTGGGMRTSNGGGGLRRSPAGSWADLTRYTATDPAALRRQLLAAARAERRAETAPGSGPRLRVLSDPAPDPRAPVTDADVFTLVDALMRLTAPPPRLQAALYRLLPRLEGARLRRGAADVTGRRGVAFTMVTDRGRSVGEIIVSEGDYRYLGSRMVQIPGPAGKDHRSRAGGVPATGRVVTWTALLAKGVVDRPGTRP</sequence>
<evidence type="ECO:0000313" key="4">
    <source>
        <dbReference type="Proteomes" id="UP000572680"/>
    </source>
</evidence>
<dbReference type="EMBL" id="JACJIA010000001">
    <property type="protein sequence ID" value="MBA8949199.1"/>
    <property type="molecule type" value="Genomic_DNA"/>
</dbReference>
<dbReference type="Proteomes" id="UP000572680">
    <property type="component" value="Unassembled WGS sequence"/>
</dbReference>
<comment type="caution">
    <text evidence="3">The sequence shown here is derived from an EMBL/GenBank/DDBJ whole genome shotgun (WGS) entry which is preliminary data.</text>
</comment>
<evidence type="ECO:0000256" key="1">
    <source>
        <dbReference type="SAM" id="MobiDB-lite"/>
    </source>
</evidence>
<dbReference type="AlphaFoldDB" id="A0A7W3QJ70"/>
<protein>
    <recommendedName>
        <fullName evidence="5">CU044_5270 family protein</fullName>
    </recommendedName>
</protein>
<keyword evidence="4" id="KW-1185">Reference proteome</keyword>
<proteinExistence type="predicted"/>
<dbReference type="RefSeq" id="WP_182841688.1">
    <property type="nucleotide sequence ID" value="NZ_JACJIA010000001.1"/>
</dbReference>
<keyword evidence="2" id="KW-0812">Transmembrane</keyword>
<feature type="transmembrane region" description="Helical" evidence="2">
    <location>
        <begin position="46"/>
        <end position="67"/>
    </location>
</feature>
<evidence type="ECO:0000313" key="3">
    <source>
        <dbReference type="EMBL" id="MBA8949199.1"/>
    </source>
</evidence>
<feature type="region of interest" description="Disordered" evidence="1">
    <location>
        <begin position="188"/>
        <end position="211"/>
    </location>
</feature>
<gene>
    <name evidence="3" type="ORF">HNR61_000797</name>
</gene>
<reference evidence="3 4" key="1">
    <citation type="submission" date="2020-08" db="EMBL/GenBank/DDBJ databases">
        <title>Genomic Encyclopedia of Type Strains, Phase IV (KMG-IV): sequencing the most valuable type-strain genomes for metagenomic binning, comparative biology and taxonomic classification.</title>
        <authorList>
            <person name="Goeker M."/>
        </authorList>
    </citation>
    <scope>NUCLEOTIDE SEQUENCE [LARGE SCALE GENOMIC DNA]</scope>
    <source>
        <strain evidence="3 4">DSM 44197</strain>
    </source>
</reference>
<evidence type="ECO:0008006" key="5">
    <source>
        <dbReference type="Google" id="ProtNLM"/>
    </source>
</evidence>
<keyword evidence="2" id="KW-0472">Membrane</keyword>
<accession>A0A7W3QJ70</accession>